<keyword evidence="7 9" id="KW-0472">Membrane</keyword>
<keyword evidence="5 9" id="KW-0812">Transmembrane</keyword>
<dbReference type="PANTHER" id="PTHR23507:SF1">
    <property type="entry name" value="FI18259P1-RELATED"/>
    <property type="match status" value="1"/>
</dbReference>
<keyword evidence="2" id="KW-0489">Methyltransferase</keyword>
<feature type="transmembrane region" description="Helical" evidence="9">
    <location>
        <begin position="553"/>
        <end position="571"/>
    </location>
</feature>
<evidence type="ECO:0000256" key="9">
    <source>
        <dbReference type="SAM" id="Phobius"/>
    </source>
</evidence>
<feature type="transmembrane region" description="Helical" evidence="9">
    <location>
        <begin position="292"/>
        <end position="315"/>
    </location>
</feature>
<evidence type="ECO:0000256" key="8">
    <source>
        <dbReference type="ARBA" id="ARBA00023453"/>
    </source>
</evidence>
<feature type="transmembrane region" description="Helical" evidence="9">
    <location>
        <begin position="349"/>
        <end position="376"/>
    </location>
</feature>
<keyword evidence="6 9" id="KW-1133">Transmembrane helix</keyword>
<keyword evidence="3" id="KW-0808">Transferase</keyword>
<sequence length="718" mass="81949">MTNLVDIKAHLSNDPIDHYIMDHTFRPTAEQDELIEYTRSLPEKFALMIGSADAAQFFQMLIRVSHFKRCIEVGTLSGYTSMSMALAVPDDGLVVTLDIDDKYVRRDIWEKAGVAKKMDLRIKPALDTLNELLEQYGENSFDFIFIDGDKPNYVNYYDLCLRLVRPNGLIAIDNTIYTGFVADPSKNDINTVTIRQLNDKIKLDQTVDVCQLRLGDGTTFTLYYYLASSIGQYIYNYYLTTYNPSALGSLQTLESMSKTTTSLSYNKEFNQCKHQSSSAPAQQWAQQQSSNLFFYQTVAASVPTIAMTYILGLYTHQLGRKFVLILTMFGNVLQYVIWLFTIHYRLPDYWWYIAAFVSSLVGGGNVSGFILNLIITDSTEESERTSKFLYIGVVCTAVGAFISLVIGFWIEYRGFIDLYWTALFLQLLTIFIVYRYMKSDSFVPVLSNNSSNYKKKIESKCSQLIEICTVFTPRHTYRSRKRSLSLIITLIAFIFHILASLAFSVPFLWFQLNYPFCWSAKEIGYYNTVSSIIWCIGSVVGLKFLTYTRYSDAVICCISHIFFIMSALWTSQAYYNWQLYAGLLISPFTSYQGSLTYSIISKWLEPSEINSAYTFVTEISTILNVFGNSFFNYLYSVTVSRSRNFLILVAAGLGLIPLVLNCFLYFVTKNLSDNSDNRITECKPILIPDHMPIRVPVGTDTILLPASTGRKFDLHQMS</sequence>
<protein>
    <submittedName>
        <fullName evidence="10">Uncharacterized protein</fullName>
    </submittedName>
</protein>
<dbReference type="SUPFAM" id="SSF103473">
    <property type="entry name" value="MFS general substrate transporter"/>
    <property type="match status" value="1"/>
</dbReference>
<dbReference type="AlphaFoldDB" id="A0A815E0F2"/>
<feature type="transmembrane region" description="Helical" evidence="9">
    <location>
        <begin position="612"/>
        <end position="633"/>
    </location>
</feature>
<dbReference type="Proteomes" id="UP000663828">
    <property type="component" value="Unassembled WGS sequence"/>
</dbReference>
<feature type="transmembrane region" description="Helical" evidence="9">
    <location>
        <begin position="388"/>
        <end position="412"/>
    </location>
</feature>
<dbReference type="GO" id="GO:0022857">
    <property type="term" value="F:transmembrane transporter activity"/>
    <property type="evidence" value="ECO:0007669"/>
    <property type="project" value="TreeGrafter"/>
</dbReference>
<feature type="transmembrane region" description="Helical" evidence="9">
    <location>
        <begin position="524"/>
        <end position="546"/>
    </location>
</feature>
<feature type="transmembrane region" description="Helical" evidence="9">
    <location>
        <begin position="322"/>
        <end position="343"/>
    </location>
</feature>
<dbReference type="SUPFAM" id="SSF53335">
    <property type="entry name" value="S-adenosyl-L-methionine-dependent methyltransferases"/>
    <property type="match status" value="1"/>
</dbReference>
<dbReference type="Gene3D" id="3.40.50.150">
    <property type="entry name" value="Vaccinia Virus protein VP39"/>
    <property type="match status" value="1"/>
</dbReference>
<reference evidence="10" key="1">
    <citation type="submission" date="2021-02" db="EMBL/GenBank/DDBJ databases">
        <authorList>
            <person name="Nowell W R."/>
        </authorList>
    </citation>
    <scope>NUCLEOTIDE SEQUENCE</scope>
</reference>
<dbReference type="PANTHER" id="PTHR23507">
    <property type="entry name" value="ZGC:174356"/>
    <property type="match status" value="1"/>
</dbReference>
<dbReference type="InterPro" id="IPR002935">
    <property type="entry name" value="SAM_O-MeTrfase"/>
</dbReference>
<keyword evidence="4" id="KW-0949">S-adenosyl-L-methionine</keyword>
<dbReference type="InterPro" id="IPR029063">
    <property type="entry name" value="SAM-dependent_MTases_sf"/>
</dbReference>
<feature type="transmembrane region" description="Helical" evidence="9">
    <location>
        <begin position="418"/>
        <end position="437"/>
    </location>
</feature>
<evidence type="ECO:0000313" key="10">
    <source>
        <dbReference type="EMBL" id="CAF1308325.1"/>
    </source>
</evidence>
<dbReference type="Gene3D" id="1.20.1250.20">
    <property type="entry name" value="MFS general substrate transporter like domains"/>
    <property type="match status" value="1"/>
</dbReference>
<evidence type="ECO:0000256" key="2">
    <source>
        <dbReference type="ARBA" id="ARBA00022603"/>
    </source>
</evidence>
<dbReference type="EMBL" id="CAJNOR010002538">
    <property type="protein sequence ID" value="CAF1308325.1"/>
    <property type="molecule type" value="Genomic_DNA"/>
</dbReference>
<evidence type="ECO:0000256" key="1">
    <source>
        <dbReference type="ARBA" id="ARBA00004141"/>
    </source>
</evidence>
<evidence type="ECO:0000256" key="5">
    <source>
        <dbReference type="ARBA" id="ARBA00022692"/>
    </source>
</evidence>
<keyword evidence="11" id="KW-1185">Reference proteome</keyword>
<dbReference type="GO" id="GO:0032259">
    <property type="term" value="P:methylation"/>
    <property type="evidence" value="ECO:0007669"/>
    <property type="project" value="UniProtKB-KW"/>
</dbReference>
<dbReference type="PROSITE" id="PS51682">
    <property type="entry name" value="SAM_OMT_I"/>
    <property type="match status" value="1"/>
</dbReference>
<organism evidence="10 11">
    <name type="scientific">Adineta ricciae</name>
    <name type="common">Rotifer</name>
    <dbReference type="NCBI Taxonomy" id="249248"/>
    <lineage>
        <taxon>Eukaryota</taxon>
        <taxon>Metazoa</taxon>
        <taxon>Spiralia</taxon>
        <taxon>Gnathifera</taxon>
        <taxon>Rotifera</taxon>
        <taxon>Eurotatoria</taxon>
        <taxon>Bdelloidea</taxon>
        <taxon>Adinetida</taxon>
        <taxon>Adinetidae</taxon>
        <taxon>Adineta</taxon>
    </lineage>
</organism>
<dbReference type="GO" id="GO:0008171">
    <property type="term" value="F:O-methyltransferase activity"/>
    <property type="evidence" value="ECO:0007669"/>
    <property type="project" value="InterPro"/>
</dbReference>
<evidence type="ECO:0000256" key="6">
    <source>
        <dbReference type="ARBA" id="ARBA00022989"/>
    </source>
</evidence>
<accession>A0A815E0F2</accession>
<comment type="caution">
    <text evidence="10">The sequence shown here is derived from an EMBL/GenBank/DDBJ whole genome shotgun (WGS) entry which is preliminary data.</text>
</comment>
<comment type="similarity">
    <text evidence="8">Belongs to the class I-like SAM-binding methyltransferase superfamily. Cation-dependent O-methyltransferase family.</text>
</comment>
<comment type="subcellular location">
    <subcellularLocation>
        <location evidence="1">Membrane</location>
        <topology evidence="1">Multi-pass membrane protein</topology>
    </subcellularLocation>
</comment>
<dbReference type="CDD" id="cd02440">
    <property type="entry name" value="AdoMet_MTases"/>
    <property type="match status" value="1"/>
</dbReference>
<dbReference type="Pfam" id="PF01596">
    <property type="entry name" value="Methyltransf_3"/>
    <property type="match status" value="1"/>
</dbReference>
<gene>
    <name evidence="10" type="ORF">XAT740_LOCUS29243</name>
</gene>
<feature type="transmembrane region" description="Helical" evidence="9">
    <location>
        <begin position="484"/>
        <end position="512"/>
    </location>
</feature>
<dbReference type="GO" id="GO:0016020">
    <property type="term" value="C:membrane"/>
    <property type="evidence" value="ECO:0007669"/>
    <property type="project" value="UniProtKB-SubCell"/>
</dbReference>
<proteinExistence type="inferred from homology"/>
<evidence type="ECO:0000256" key="7">
    <source>
        <dbReference type="ARBA" id="ARBA00023136"/>
    </source>
</evidence>
<feature type="transmembrane region" description="Helical" evidence="9">
    <location>
        <begin position="577"/>
        <end position="600"/>
    </location>
</feature>
<evidence type="ECO:0000256" key="3">
    <source>
        <dbReference type="ARBA" id="ARBA00022679"/>
    </source>
</evidence>
<evidence type="ECO:0000256" key="4">
    <source>
        <dbReference type="ARBA" id="ARBA00022691"/>
    </source>
</evidence>
<name>A0A815E0F2_ADIRI</name>
<feature type="transmembrane region" description="Helical" evidence="9">
    <location>
        <begin position="645"/>
        <end position="668"/>
    </location>
</feature>
<evidence type="ECO:0000313" key="11">
    <source>
        <dbReference type="Proteomes" id="UP000663828"/>
    </source>
</evidence>
<dbReference type="InterPro" id="IPR036259">
    <property type="entry name" value="MFS_trans_sf"/>
</dbReference>